<keyword evidence="3" id="KW-1185">Reference proteome</keyword>
<comment type="caution">
    <text evidence="2">The sequence shown here is derived from an EMBL/GenBank/DDBJ whole genome shotgun (WGS) entry which is preliminary data.</text>
</comment>
<dbReference type="OrthoDB" id="10634985at2759"/>
<gene>
    <name evidence="2" type="ORF">RirG_141620</name>
</gene>
<dbReference type="EMBL" id="JEMT01023054">
    <property type="protein sequence ID" value="EXX64555.1"/>
    <property type="molecule type" value="Genomic_DNA"/>
</dbReference>
<dbReference type="HOGENOM" id="CLU_628738_0_0_1"/>
<protein>
    <submittedName>
        <fullName evidence="2">Uncharacterized protein</fullName>
    </submittedName>
</protein>
<dbReference type="Proteomes" id="UP000022910">
    <property type="component" value="Unassembled WGS sequence"/>
</dbReference>
<sequence>MAFVPLYSIHMSRPLLSRMPFLGVFAGVGVGLPRFRFFSSSSFLFENIPNSIIPYNSPLPETYRFYIELPSIHSANFLESLFHEIQRLFVTHPNASFNLMVEAILPNGNRRTVGTSFLAKVGFTMRELEKLFIEKIETFEEQSGTGEASGYTESSLLRVYNISTAPQPESIPFSSASENLEWAKQTKQGQKATKRAIKTSPVLKATLEIQESLSTMSSNITKLTSVLERQVTSQVAQQPAPVTQPLLGINWTPIVQGLVTGVASSFGASVQFPTQPAAQTPGEVQVVPTSVPSTVVQTTPEPATVDLTPILSRLDKLESTVTQLTQAQSSLTSSLETLAQGLIQTNNSLNSFIEAQTKNTPSTSNGNSNDSNNGGSNSAPSTPVVNQTAPISNPKSAFLAIRREQMGLELPQALENLDGKAVELMSLRNRESAFSQ</sequence>
<reference evidence="2 3" key="1">
    <citation type="submission" date="2014-02" db="EMBL/GenBank/DDBJ databases">
        <title>Single nucleus genome sequencing reveals high similarity among nuclei of an endomycorrhizal fungus.</title>
        <authorList>
            <person name="Lin K."/>
            <person name="Geurts R."/>
            <person name="Zhang Z."/>
            <person name="Limpens E."/>
            <person name="Saunders D.G."/>
            <person name="Mu D."/>
            <person name="Pang E."/>
            <person name="Cao H."/>
            <person name="Cha H."/>
            <person name="Lin T."/>
            <person name="Zhou Q."/>
            <person name="Shang Y."/>
            <person name="Li Y."/>
            <person name="Ivanov S."/>
            <person name="Sharma T."/>
            <person name="Velzen R.V."/>
            <person name="Ruijter N.D."/>
            <person name="Aanen D.K."/>
            <person name="Win J."/>
            <person name="Kamoun S."/>
            <person name="Bisseling T."/>
            <person name="Huang S."/>
        </authorList>
    </citation>
    <scope>NUCLEOTIDE SEQUENCE [LARGE SCALE GENOMIC DNA]</scope>
    <source>
        <strain evidence="3">DAOM197198w</strain>
    </source>
</reference>
<feature type="region of interest" description="Disordered" evidence="1">
    <location>
        <begin position="357"/>
        <end position="390"/>
    </location>
</feature>
<feature type="compositionally biased region" description="Low complexity" evidence="1">
    <location>
        <begin position="359"/>
        <end position="383"/>
    </location>
</feature>
<evidence type="ECO:0000256" key="1">
    <source>
        <dbReference type="SAM" id="MobiDB-lite"/>
    </source>
</evidence>
<proteinExistence type="predicted"/>
<evidence type="ECO:0000313" key="3">
    <source>
        <dbReference type="Proteomes" id="UP000022910"/>
    </source>
</evidence>
<accession>A0A015JCA9</accession>
<evidence type="ECO:0000313" key="2">
    <source>
        <dbReference type="EMBL" id="EXX64555.1"/>
    </source>
</evidence>
<dbReference type="AlphaFoldDB" id="A0A015JCA9"/>
<organism evidence="2 3">
    <name type="scientific">Rhizophagus irregularis (strain DAOM 197198w)</name>
    <name type="common">Glomus intraradices</name>
    <dbReference type="NCBI Taxonomy" id="1432141"/>
    <lineage>
        <taxon>Eukaryota</taxon>
        <taxon>Fungi</taxon>
        <taxon>Fungi incertae sedis</taxon>
        <taxon>Mucoromycota</taxon>
        <taxon>Glomeromycotina</taxon>
        <taxon>Glomeromycetes</taxon>
        <taxon>Glomerales</taxon>
        <taxon>Glomeraceae</taxon>
        <taxon>Rhizophagus</taxon>
    </lineage>
</organism>
<name>A0A015JCA9_RHIIW</name>